<protein>
    <submittedName>
        <fullName evidence="1">Uncharacterized protein</fullName>
    </submittedName>
</protein>
<evidence type="ECO:0000313" key="1">
    <source>
        <dbReference type="EMBL" id="CAI5772105.1"/>
    </source>
</evidence>
<gene>
    <name evidence="1" type="ORF">PODLI_1B037445</name>
</gene>
<sequence length="113" mass="13117">MLKEFGSVQGAFALYANLLKKQNSGGELCSFCHNNRLMSPRNNGVSRIRGTPHWHNTDTYVFIFHYGLLLRRGRTLVKESSPDRHRLRHSRISTARLSTMPICQQWEKARTFL</sequence>
<keyword evidence="2" id="KW-1185">Reference proteome</keyword>
<reference evidence="1" key="1">
    <citation type="submission" date="2022-12" db="EMBL/GenBank/DDBJ databases">
        <authorList>
            <person name="Alioto T."/>
            <person name="Alioto T."/>
            <person name="Gomez Garrido J."/>
        </authorList>
    </citation>
    <scope>NUCLEOTIDE SEQUENCE</scope>
</reference>
<organism evidence="1 2">
    <name type="scientific">Podarcis lilfordi</name>
    <name type="common">Lilford's wall lizard</name>
    <dbReference type="NCBI Taxonomy" id="74358"/>
    <lineage>
        <taxon>Eukaryota</taxon>
        <taxon>Metazoa</taxon>
        <taxon>Chordata</taxon>
        <taxon>Craniata</taxon>
        <taxon>Vertebrata</taxon>
        <taxon>Euteleostomi</taxon>
        <taxon>Lepidosauria</taxon>
        <taxon>Squamata</taxon>
        <taxon>Bifurcata</taxon>
        <taxon>Unidentata</taxon>
        <taxon>Episquamata</taxon>
        <taxon>Laterata</taxon>
        <taxon>Lacertibaenia</taxon>
        <taxon>Lacertidae</taxon>
        <taxon>Podarcis</taxon>
    </lineage>
</organism>
<dbReference type="Proteomes" id="UP001178461">
    <property type="component" value="Chromosome 4"/>
</dbReference>
<dbReference type="EMBL" id="OX395129">
    <property type="protein sequence ID" value="CAI5772105.1"/>
    <property type="molecule type" value="Genomic_DNA"/>
</dbReference>
<dbReference type="AlphaFoldDB" id="A0AA35P401"/>
<proteinExistence type="predicted"/>
<accession>A0AA35P401</accession>
<evidence type="ECO:0000313" key="2">
    <source>
        <dbReference type="Proteomes" id="UP001178461"/>
    </source>
</evidence>
<name>A0AA35P401_9SAUR</name>